<accession>A0AA40HC46</accession>
<comment type="caution">
    <text evidence="2">The sequence shown here is derived from an EMBL/GenBank/DDBJ whole genome shotgun (WGS) entry which is preliminary data.</text>
</comment>
<evidence type="ECO:0000313" key="3">
    <source>
        <dbReference type="Proteomes" id="UP001177744"/>
    </source>
</evidence>
<evidence type="ECO:0000256" key="1">
    <source>
        <dbReference type="SAM" id="MobiDB-lite"/>
    </source>
</evidence>
<protein>
    <submittedName>
        <fullName evidence="2">Uncharacterized protein</fullName>
    </submittedName>
</protein>
<dbReference type="AlphaFoldDB" id="A0AA40HC46"/>
<proteinExistence type="predicted"/>
<evidence type="ECO:0000313" key="2">
    <source>
        <dbReference type="EMBL" id="KAK1328555.1"/>
    </source>
</evidence>
<organism evidence="2 3">
    <name type="scientific">Cnephaeus nilssonii</name>
    <name type="common">Northern bat</name>
    <name type="synonym">Eptesicus nilssonii</name>
    <dbReference type="NCBI Taxonomy" id="3371016"/>
    <lineage>
        <taxon>Eukaryota</taxon>
        <taxon>Metazoa</taxon>
        <taxon>Chordata</taxon>
        <taxon>Craniata</taxon>
        <taxon>Vertebrata</taxon>
        <taxon>Euteleostomi</taxon>
        <taxon>Mammalia</taxon>
        <taxon>Eutheria</taxon>
        <taxon>Laurasiatheria</taxon>
        <taxon>Chiroptera</taxon>
        <taxon>Yangochiroptera</taxon>
        <taxon>Vespertilionidae</taxon>
        <taxon>Cnephaeus</taxon>
    </lineage>
</organism>
<keyword evidence="3" id="KW-1185">Reference proteome</keyword>
<name>A0AA40HC46_CNENI</name>
<feature type="region of interest" description="Disordered" evidence="1">
    <location>
        <begin position="53"/>
        <end position="83"/>
    </location>
</feature>
<reference evidence="2" key="1">
    <citation type="submission" date="2023-06" db="EMBL/GenBank/DDBJ databases">
        <title>Reference genome for the Northern bat (Eptesicus nilssonii), a most northern bat species.</title>
        <authorList>
            <person name="Laine V.N."/>
            <person name="Pulliainen A.T."/>
            <person name="Lilley T.M."/>
        </authorList>
    </citation>
    <scope>NUCLEOTIDE SEQUENCE</scope>
    <source>
        <strain evidence="2">BLF_Eptnil</strain>
        <tissue evidence="2">Kidney</tissue>
    </source>
</reference>
<dbReference type="Proteomes" id="UP001177744">
    <property type="component" value="Unassembled WGS sequence"/>
</dbReference>
<dbReference type="EMBL" id="JAULJE010000023">
    <property type="protein sequence ID" value="KAK1328555.1"/>
    <property type="molecule type" value="Genomic_DNA"/>
</dbReference>
<sequence>MARALCAPGARGLRAGGRLPGRHPCCAHHVAAAAAAAPPLGIGDFQGCGRRLHPGGVGPAGLASEGPVPGRDAGELPEPSGPG</sequence>
<gene>
    <name evidence="2" type="ORF">QTO34_012128</name>
</gene>